<dbReference type="STRING" id="198092.SAMN02745194_02663"/>
<dbReference type="Proteomes" id="UP000184387">
    <property type="component" value="Unassembled WGS sequence"/>
</dbReference>
<evidence type="ECO:0000313" key="2">
    <source>
        <dbReference type="Proteomes" id="UP000184387"/>
    </source>
</evidence>
<proteinExistence type="predicted"/>
<gene>
    <name evidence="1" type="ORF">SAMN02745194_02663</name>
</gene>
<sequence length="156" mass="16007">MPRLRARNPQIRCLVLAGEAASRLPRGNAEGLVFLEAGADPVAALEKVRVTVAPLRYGSGLKGRVLQSLAAGIPCVCSPVAAEGLPLPPALEACIGSTPPRLAELMLRLHEDEAENAACAAAGLSFIAGHFDSKSIDGALARLLHLSGAEALAAEA</sequence>
<dbReference type="EMBL" id="FQZF01000014">
    <property type="protein sequence ID" value="SHJ47357.1"/>
    <property type="molecule type" value="Genomic_DNA"/>
</dbReference>
<accession>A0A1M6JKX9</accession>
<dbReference type="GO" id="GO:0016740">
    <property type="term" value="F:transferase activity"/>
    <property type="evidence" value="ECO:0007669"/>
    <property type="project" value="UniProtKB-KW"/>
</dbReference>
<dbReference type="Gene3D" id="3.40.50.2000">
    <property type="entry name" value="Glycogen Phosphorylase B"/>
    <property type="match status" value="1"/>
</dbReference>
<protein>
    <submittedName>
        <fullName evidence="1">Glycosyl transferases group 1</fullName>
    </submittedName>
</protein>
<keyword evidence="1" id="KW-0808">Transferase</keyword>
<name>A0A1M6JKX9_9PROT</name>
<organism evidence="1 2">
    <name type="scientific">Muricoccus roseus</name>
    <dbReference type="NCBI Taxonomy" id="198092"/>
    <lineage>
        <taxon>Bacteria</taxon>
        <taxon>Pseudomonadati</taxon>
        <taxon>Pseudomonadota</taxon>
        <taxon>Alphaproteobacteria</taxon>
        <taxon>Acetobacterales</taxon>
        <taxon>Roseomonadaceae</taxon>
        <taxon>Muricoccus</taxon>
    </lineage>
</organism>
<dbReference type="Pfam" id="PF13692">
    <property type="entry name" value="Glyco_trans_1_4"/>
    <property type="match status" value="1"/>
</dbReference>
<keyword evidence="2" id="KW-1185">Reference proteome</keyword>
<dbReference type="SUPFAM" id="SSF53756">
    <property type="entry name" value="UDP-Glycosyltransferase/glycogen phosphorylase"/>
    <property type="match status" value="1"/>
</dbReference>
<reference evidence="1 2" key="1">
    <citation type="submission" date="2016-11" db="EMBL/GenBank/DDBJ databases">
        <authorList>
            <person name="Jaros S."/>
            <person name="Januszkiewicz K."/>
            <person name="Wedrychowicz H."/>
        </authorList>
    </citation>
    <scope>NUCLEOTIDE SEQUENCE [LARGE SCALE GENOMIC DNA]</scope>
    <source>
        <strain evidence="1 2">DSM 14916</strain>
    </source>
</reference>
<evidence type="ECO:0000313" key="1">
    <source>
        <dbReference type="EMBL" id="SHJ47357.1"/>
    </source>
</evidence>
<dbReference type="AlphaFoldDB" id="A0A1M6JKX9"/>